<sequence length="91" mass="9233">MTDSPPPLPPDRRDGGPYRVALGLVALIGGLAGLAGLYFIPIPEGNREPLLLALGLVLGWGSTVIGFEFGSSPAGRKAAAAGVRNEGSPQP</sequence>
<accession>A0A5C6TRT0</accession>
<dbReference type="AlphaFoldDB" id="A0A5C6TRT0"/>
<keyword evidence="3" id="KW-1185">Reference proteome</keyword>
<name>A0A5C6TRT0_9SPHN</name>
<dbReference type="RefSeq" id="WP_147042276.1">
    <property type="nucleotide sequence ID" value="NZ_BAABIR010000002.1"/>
</dbReference>
<feature type="transmembrane region" description="Helical" evidence="1">
    <location>
        <begin position="20"/>
        <end position="40"/>
    </location>
</feature>
<evidence type="ECO:0000313" key="3">
    <source>
        <dbReference type="Proteomes" id="UP000321249"/>
    </source>
</evidence>
<evidence type="ECO:0000313" key="2">
    <source>
        <dbReference type="EMBL" id="TXC62890.1"/>
    </source>
</evidence>
<comment type="caution">
    <text evidence="2">The sequence shown here is derived from an EMBL/GenBank/DDBJ whole genome shotgun (WGS) entry which is preliminary data.</text>
</comment>
<keyword evidence="1" id="KW-0472">Membrane</keyword>
<evidence type="ECO:0000256" key="1">
    <source>
        <dbReference type="SAM" id="Phobius"/>
    </source>
</evidence>
<gene>
    <name evidence="2" type="ORF">FRZ32_03935</name>
</gene>
<organism evidence="2 3">
    <name type="scientific">Allosphingosinicella ginsenosidimutans</name>
    <dbReference type="NCBI Taxonomy" id="1176539"/>
    <lineage>
        <taxon>Bacteria</taxon>
        <taxon>Pseudomonadati</taxon>
        <taxon>Pseudomonadota</taxon>
        <taxon>Alphaproteobacteria</taxon>
        <taxon>Sphingomonadales</taxon>
        <taxon>Sphingomonadaceae</taxon>
        <taxon>Allosphingosinicella</taxon>
    </lineage>
</organism>
<feature type="transmembrane region" description="Helical" evidence="1">
    <location>
        <begin position="49"/>
        <end position="67"/>
    </location>
</feature>
<dbReference type="OrthoDB" id="10010184at2"/>
<keyword evidence="1" id="KW-0812">Transmembrane</keyword>
<proteinExistence type="predicted"/>
<keyword evidence="1" id="KW-1133">Transmembrane helix</keyword>
<dbReference type="Proteomes" id="UP000321249">
    <property type="component" value="Unassembled WGS sequence"/>
</dbReference>
<reference evidence="2 3" key="1">
    <citation type="journal article" date="2015" name="J. Microbiol.">
        <title>Sphingosinicella ginsenosidimutans sp. nov., with ginsenoside converting activity.</title>
        <authorList>
            <person name="Kim J.K."/>
            <person name="Kang M.S."/>
            <person name="Park S.C."/>
            <person name="Kim K.M."/>
            <person name="Choi K."/>
            <person name="Yoon M.H."/>
            <person name="Im W.T."/>
        </authorList>
    </citation>
    <scope>NUCLEOTIDE SEQUENCE [LARGE SCALE GENOMIC DNA]</scope>
    <source>
        <strain evidence="2 3">BS-11</strain>
    </source>
</reference>
<protein>
    <submittedName>
        <fullName evidence="2">Uncharacterized protein</fullName>
    </submittedName>
</protein>
<dbReference type="EMBL" id="VOQQ01000001">
    <property type="protein sequence ID" value="TXC62890.1"/>
    <property type="molecule type" value="Genomic_DNA"/>
</dbReference>